<dbReference type="PROSITE" id="PS51154">
    <property type="entry name" value="MACRO"/>
    <property type="match status" value="2"/>
</dbReference>
<dbReference type="SUPFAM" id="SSF52949">
    <property type="entry name" value="Macro domain-like"/>
    <property type="match status" value="2"/>
</dbReference>
<reference evidence="3 4" key="1">
    <citation type="submission" date="2019-04" db="EMBL/GenBank/DDBJ databases">
        <title>Draft genome of the big-headed turtle Platysternon megacephalum.</title>
        <authorList>
            <person name="Gong S."/>
        </authorList>
    </citation>
    <scope>NUCLEOTIDE SEQUENCE [LARGE SCALE GENOMIC DNA]</scope>
    <source>
        <strain evidence="3">DO16091913</strain>
        <tissue evidence="3">Muscle</tissue>
    </source>
</reference>
<proteinExistence type="predicted"/>
<dbReference type="EMBL" id="QXTE01000041">
    <property type="protein sequence ID" value="TFK10358.1"/>
    <property type="molecule type" value="Genomic_DNA"/>
</dbReference>
<feature type="region of interest" description="Disordered" evidence="1">
    <location>
        <begin position="157"/>
        <end position="178"/>
    </location>
</feature>
<dbReference type="GO" id="GO:0016887">
    <property type="term" value="F:ATP hydrolysis activity"/>
    <property type="evidence" value="ECO:0007669"/>
    <property type="project" value="InterPro"/>
</dbReference>
<dbReference type="PANTHER" id="PTHR35668:SF1">
    <property type="entry name" value="PROTEIN SHORTAGE IN CHIASMATA 1 ORTHOLOG"/>
    <property type="match status" value="1"/>
</dbReference>
<feature type="domain" description="Macro" evidence="2">
    <location>
        <begin position="977"/>
        <end position="1166"/>
    </location>
</feature>
<evidence type="ECO:0000259" key="2">
    <source>
        <dbReference type="PROSITE" id="PS51154"/>
    </source>
</evidence>
<dbReference type="Gene3D" id="3.40.220.10">
    <property type="entry name" value="Leucine Aminopeptidase, subunit E, domain 1"/>
    <property type="match status" value="2"/>
</dbReference>
<feature type="domain" description="Macro" evidence="2">
    <location>
        <begin position="1183"/>
        <end position="1367"/>
    </location>
</feature>
<evidence type="ECO:0000313" key="3">
    <source>
        <dbReference type="EMBL" id="TFK10358.1"/>
    </source>
</evidence>
<evidence type="ECO:0000313" key="4">
    <source>
        <dbReference type="Proteomes" id="UP000297703"/>
    </source>
</evidence>
<accession>A0A4D9ESW7</accession>
<dbReference type="PANTHER" id="PTHR35668">
    <property type="entry name" value="PROTEIN SHORTAGE IN CHIASMATA 1 ORTHOLOG"/>
    <property type="match status" value="1"/>
</dbReference>
<dbReference type="GO" id="GO:0000794">
    <property type="term" value="C:condensed nuclear chromosome"/>
    <property type="evidence" value="ECO:0007669"/>
    <property type="project" value="InterPro"/>
</dbReference>
<protein>
    <submittedName>
        <fullName evidence="3">Apoptosis-stimulating of p53 protein 2</fullName>
    </submittedName>
</protein>
<dbReference type="Pfam" id="PF17825">
    <property type="entry name" value="DUF5587"/>
    <property type="match status" value="2"/>
</dbReference>
<dbReference type="Proteomes" id="UP000297703">
    <property type="component" value="Unassembled WGS sequence"/>
</dbReference>
<feature type="compositionally biased region" description="Polar residues" evidence="1">
    <location>
        <begin position="157"/>
        <end position="174"/>
    </location>
</feature>
<dbReference type="InterPro" id="IPR043472">
    <property type="entry name" value="Macro_dom-like"/>
</dbReference>
<dbReference type="Pfam" id="PF01661">
    <property type="entry name" value="Macro"/>
    <property type="match status" value="2"/>
</dbReference>
<dbReference type="InterPro" id="IPR002589">
    <property type="entry name" value="Macro_dom"/>
</dbReference>
<dbReference type="GO" id="GO:0000712">
    <property type="term" value="P:resolution of meiotic recombination intermediates"/>
    <property type="evidence" value="ECO:0007669"/>
    <property type="project" value="InterPro"/>
</dbReference>
<keyword evidence="4" id="KW-1185">Reference proteome</keyword>
<dbReference type="OrthoDB" id="9909657at2759"/>
<gene>
    <name evidence="3" type="ORF">DR999_PMT06522</name>
</gene>
<comment type="caution">
    <text evidence="3">The sequence shown here is derived from an EMBL/GenBank/DDBJ whole genome shotgun (WGS) entry which is preliminary data.</text>
</comment>
<name>A0A4D9ESW7_9SAUR</name>
<dbReference type="InterPro" id="IPR039991">
    <property type="entry name" value="SHOC1"/>
</dbReference>
<sequence>MEWKPQRSHVNSLHAGLQAESISPVGNSILLTESTKEYLECLVWQSEKYQNAVNSLLLEGWLEEKCSLTNQGLLSVSAHHWDKTTNSHFSPEKKSPFSPLHLRAAPHVNIHDTNTSVEWLTRQEKQHSETEGPMHFLYQEKKNKDLSDSLNCKEVSFEQNSSTKSQKTPPFEQSRQCDDDSDLLSSFIMLRTKHVFIQNEEKNIVDRQKDALEIKKCPEVLKQDSPAVCKATLTEKTEQENQGSISVKIQASESQCQAYRLLEATATPVLKELMHLGILAAVNWSFAIVKFDHTRFFLKQQEKVICDIFKQGKIHCKNSEKEILLFKHAALVHLLVTVRDLLLMCTLDAALGYLSKAKDIYTSILGSCLDNIWRQLEIVQYSRQKKNEISPKITELRCQMFKWVQSNTDEQNHKVLIITRMDSDHEKAAITKTLSTVEGLKAMVLNPEKRGVLLEHNVISSLSRCSCVIVHNQHIGADFPWTLFSLVVEYDYTENSCWNELCKNLNITYITFKTTLPETLGVGENFGCFLLEVQIPYVFLTSEGLLNAPEILQLLESKYNITFVERSCSESLQLFGGTDRYVVITIDERTAIIIETLEELNYEKSSDNIILRLMALSLQYSCCWIILYSRERLTSEYSLTGKTLHHLSLIYAALVPFSQKSEDFEVKVALVPGVEETALLIRQIADNILMSSKTNPREWLDRSWLSILPSEAEKCLLTFPCVNPLVAQLLLTKGSSLKWLLLATFDQLQELLPEVPEKVLKHFCDITSLYNLNSSTPPKSPKKTISPQEQWSCFNMTFPQASFSKSLLSNIQGDDHYSELLDNVQNSTSQSLDYYKNESCSARSSERQSMLTSSLSYCGQVSCFDETDHDINGQQYLPFMKNMGTESADSSSFLKQSDSDVFSLESSHVNYEARVSPPETPKEYYDSVSSKDTEESLTIPISKDVYEILTRRESCLRDLIEKKFGCMSLLKSIRCPLEVYRKSLKEGIEISVWMDDMTRHNADALVNAANEHLDHIGGLALALVKAGGPEIKQESKCYIDRHGTLTTGQIAVTGGGRLSCKKVIHTVGPRWSANESERCCHILETAIINVLKYVNTPENNIKSVAIPAVSSGIFGFPLDLCAHVIVRTIKNFVELAPLFGWFKEIHLVNIAEPTVAAMKKACEELLGRSDINSLQETPPASANWLPDSIIINGLYLHIIRGHIEDQQTAVIVNSVVMNDDLSRGNLSRAILEKAGLSLQKEFLFELQKLPPYCEKFILTKGYNLACKSVLHVVWSSQSSSDSHKGLKTAMSRCLLKIQEYQLPSISFPAIGTGVLNLPNDEVADIMIDEVLSFAKEHPWKKTDVYFVIHPNDSYAYKAFQTKFESAKNKLIEDMECNKSEDLGRLETNYPPEKLQDKTRDTKMHYQISEADLYRQEFKDREKQFEKAGLRVLKESSKNFQGEFGGLAYSCPEAQVEETLWSEYPSSHALDSFAPDLRLCDSVANPDEYSSLNFHQIAGEFPGKRRPSASLSNLTEKDVVTGLGFAQVPQLKKRRLTFEKAPGRSDGQTRLKFF</sequence>
<dbReference type="CDD" id="cd02907">
    <property type="entry name" value="Macro_Af1521_BAL-like"/>
    <property type="match status" value="1"/>
</dbReference>
<dbReference type="STRING" id="55544.A0A4D9ESW7"/>
<evidence type="ECO:0000256" key="1">
    <source>
        <dbReference type="SAM" id="MobiDB-lite"/>
    </source>
</evidence>
<reference evidence="3 4" key="2">
    <citation type="submission" date="2019-04" db="EMBL/GenBank/DDBJ databases">
        <title>The genome sequence of big-headed turtle.</title>
        <authorList>
            <person name="Gong S."/>
        </authorList>
    </citation>
    <scope>NUCLEOTIDE SEQUENCE [LARGE SCALE GENOMIC DNA]</scope>
    <source>
        <strain evidence="3">DO16091913</strain>
        <tissue evidence="3">Muscle</tissue>
    </source>
</reference>
<dbReference type="SMART" id="SM00506">
    <property type="entry name" value="A1pp"/>
    <property type="match status" value="2"/>
</dbReference>
<organism evidence="3 4">
    <name type="scientific">Platysternon megacephalum</name>
    <name type="common">big-headed turtle</name>
    <dbReference type="NCBI Taxonomy" id="55544"/>
    <lineage>
        <taxon>Eukaryota</taxon>
        <taxon>Metazoa</taxon>
        <taxon>Chordata</taxon>
        <taxon>Craniata</taxon>
        <taxon>Vertebrata</taxon>
        <taxon>Euteleostomi</taxon>
        <taxon>Archelosauria</taxon>
        <taxon>Testudinata</taxon>
        <taxon>Testudines</taxon>
        <taxon>Cryptodira</taxon>
        <taxon>Durocryptodira</taxon>
        <taxon>Testudinoidea</taxon>
        <taxon>Platysternidae</taxon>
        <taxon>Platysternon</taxon>
    </lineage>
</organism>
<dbReference type="GO" id="GO:0003697">
    <property type="term" value="F:single-stranded DNA binding"/>
    <property type="evidence" value="ECO:0007669"/>
    <property type="project" value="TreeGrafter"/>
</dbReference>